<feature type="binding site" evidence="3">
    <location>
        <position position="102"/>
    </location>
    <ligand>
        <name>substrate</name>
    </ligand>
</feature>
<dbReference type="PRINTS" id="PR01790">
    <property type="entry name" value="SMP30FAMILY"/>
</dbReference>
<feature type="binding site" evidence="3">
    <location>
        <position position="152"/>
    </location>
    <ligand>
        <name>a divalent metal cation</name>
        <dbReference type="ChEBI" id="CHEBI:60240"/>
    </ligand>
</feature>
<dbReference type="GO" id="GO:0016787">
    <property type="term" value="F:hydrolase activity"/>
    <property type="evidence" value="ECO:0007669"/>
    <property type="project" value="UniProtKB-KW"/>
</dbReference>
<evidence type="ECO:0000256" key="1">
    <source>
        <dbReference type="ARBA" id="ARBA00022801"/>
    </source>
</evidence>
<dbReference type="Pfam" id="PF08450">
    <property type="entry name" value="SGL"/>
    <property type="match status" value="1"/>
</dbReference>
<gene>
    <name evidence="5" type="ORF">COB13_09545</name>
</gene>
<reference key="1">
    <citation type="submission" date="2017-08" db="EMBL/GenBank/DDBJ databases">
        <title>A dynamic microbial community with high functional redundancy inhabits the cold, oxic subseafloor aquifer.</title>
        <authorList>
            <person name="Tully B.J."/>
            <person name="Wheat C.G."/>
            <person name="Glazer B.T."/>
            <person name="Huber J.A."/>
        </authorList>
    </citation>
    <scope>NUCLEOTIDE SEQUENCE [LARGE SCALE GENOMIC DNA]</scope>
</reference>
<dbReference type="SUPFAM" id="SSF63829">
    <property type="entry name" value="Calcium-dependent phosphotriesterase"/>
    <property type="match status" value="1"/>
</dbReference>
<feature type="binding site" evidence="3">
    <location>
        <position position="18"/>
    </location>
    <ligand>
        <name>a divalent metal cation</name>
        <dbReference type="ChEBI" id="CHEBI:60240"/>
    </ligand>
</feature>
<evidence type="ECO:0000259" key="4">
    <source>
        <dbReference type="Pfam" id="PF08450"/>
    </source>
</evidence>
<dbReference type="InterPro" id="IPR011042">
    <property type="entry name" value="6-blade_b-propeller_TolB-like"/>
</dbReference>
<evidence type="ECO:0000256" key="2">
    <source>
        <dbReference type="PIRSR" id="PIRSR605511-1"/>
    </source>
</evidence>
<comment type="caution">
    <text evidence="5">The sequence shown here is derived from an EMBL/GenBank/DDBJ whole genome shotgun (WGS) entry which is preliminary data.</text>
</comment>
<dbReference type="PANTHER" id="PTHR47572:SF4">
    <property type="entry name" value="LACTONASE DRP35"/>
    <property type="match status" value="1"/>
</dbReference>
<feature type="domain" description="SMP-30/Gluconolactonase/LRE-like region" evidence="4">
    <location>
        <begin position="16"/>
        <end position="256"/>
    </location>
</feature>
<keyword evidence="3" id="KW-0479">Metal-binding</keyword>
<dbReference type="GO" id="GO:0046872">
    <property type="term" value="F:metal ion binding"/>
    <property type="evidence" value="ECO:0007669"/>
    <property type="project" value="UniProtKB-KW"/>
</dbReference>
<dbReference type="PANTHER" id="PTHR47572">
    <property type="entry name" value="LIPOPROTEIN-RELATED"/>
    <property type="match status" value="1"/>
</dbReference>
<accession>A0A2A4Z1C8</accession>
<organism evidence="5">
    <name type="scientific">OCS116 cluster bacterium</name>
    <dbReference type="NCBI Taxonomy" id="2030921"/>
    <lineage>
        <taxon>Bacteria</taxon>
        <taxon>Pseudomonadati</taxon>
        <taxon>Pseudomonadota</taxon>
        <taxon>Alphaproteobacteria</taxon>
        <taxon>OCS116 cluster</taxon>
    </lineage>
</organism>
<dbReference type="Gene3D" id="2.120.10.30">
    <property type="entry name" value="TolB, C-terminal domain"/>
    <property type="match status" value="1"/>
</dbReference>
<proteinExistence type="predicted"/>
<reference evidence="5" key="2">
    <citation type="journal article" date="2018" name="ISME J.">
        <title>A dynamic microbial community with high functional redundancy inhabits the cold, oxic subseafloor aquifer.</title>
        <authorList>
            <person name="Tully B.J."/>
            <person name="Wheat C.G."/>
            <person name="Glazer B.T."/>
            <person name="Huber J.A."/>
        </authorList>
    </citation>
    <scope>NUCLEOTIDE SEQUENCE</scope>
    <source>
        <strain evidence="5">NORP83</strain>
    </source>
</reference>
<dbReference type="EMBL" id="NVUS01000011">
    <property type="protein sequence ID" value="PCJ00540.1"/>
    <property type="molecule type" value="Genomic_DNA"/>
</dbReference>
<protein>
    <recommendedName>
        <fullName evidence="4">SMP-30/Gluconolactonase/LRE-like region domain-containing protein</fullName>
    </recommendedName>
</protein>
<keyword evidence="3" id="KW-0862">Zinc</keyword>
<keyword evidence="1" id="KW-0378">Hydrolase</keyword>
<dbReference type="InterPro" id="IPR051262">
    <property type="entry name" value="SMP-30/CGR1_Lactonase"/>
</dbReference>
<feature type="active site" description="Proton donor/acceptor" evidence="2">
    <location>
        <position position="198"/>
    </location>
</feature>
<evidence type="ECO:0000313" key="5">
    <source>
        <dbReference type="EMBL" id="PCJ00540.1"/>
    </source>
</evidence>
<dbReference type="InterPro" id="IPR013658">
    <property type="entry name" value="SGL"/>
</dbReference>
<name>A0A2A4Z1C8_9PROT</name>
<evidence type="ECO:0000256" key="3">
    <source>
        <dbReference type="PIRSR" id="PIRSR605511-2"/>
    </source>
</evidence>
<feature type="binding site" evidence="3">
    <location>
        <position position="198"/>
    </location>
    <ligand>
        <name>a divalent metal cation</name>
        <dbReference type="ChEBI" id="CHEBI:60240"/>
    </ligand>
</feature>
<comment type="cofactor">
    <cofactor evidence="3">
        <name>Zn(2+)</name>
        <dbReference type="ChEBI" id="CHEBI:29105"/>
    </cofactor>
    <text evidence="3">Binds 1 divalent metal cation per subunit.</text>
</comment>
<dbReference type="InterPro" id="IPR005511">
    <property type="entry name" value="SMP-30"/>
</dbReference>
<dbReference type="AlphaFoldDB" id="A0A2A4Z1C8"/>
<sequence length="282" mass="31091">MSQNKQPIKFAQNLSWPEAPRWKDGLLWISDVHNFRVISIDAEGKIASEIKIEGRPAGMDFIENDKILIATGVSKQLLEINTSNGEVHPVADLGESVKGSLNDLVTHKNGWSWVGDTGFIYNQDVPKNCGQIFAYHPKYGVKSVISDVFFPNGMVVTPDGKSLYVNETFANKISRFDILEDGNLGNRTTHANLPGSPDGLCLDAEGYLWVPLLFEEKFVRVSSKGEVVQEINFPNKNTIACMTGGTDRKKLYLCVANIEAKNPKTKGEIYSVDIDTSGAGRP</sequence>